<proteinExistence type="predicted"/>
<accession>A0ABY8PYA2</accession>
<sequence>MTEGTSTEPQYVEGLNISLRSKASTPTVKSVGVGRDPLHVVRRCVELRNKVRNTEKEYSVCVCLVDVDQHQKLSDAAELAEREGILLLISNLKFEVWLLWHKEDKRAAQTSHQLDKRARELDLVLDKSISLGFPFTAVDSACRTARAADPDMKAGRKGPDPSSAMPILVDLLQGTATPGGGC</sequence>
<dbReference type="Pfam" id="PF13707">
    <property type="entry name" value="RloB"/>
    <property type="match status" value="1"/>
</dbReference>
<protein>
    <submittedName>
        <fullName evidence="1">RloB family protein</fullName>
    </submittedName>
</protein>
<evidence type="ECO:0000313" key="2">
    <source>
        <dbReference type="Proteomes" id="UP001244136"/>
    </source>
</evidence>
<name>A0ABY8PYA2_9ACTN</name>
<keyword evidence="2" id="KW-1185">Reference proteome</keyword>
<dbReference type="InterPro" id="IPR025591">
    <property type="entry name" value="RloB"/>
</dbReference>
<dbReference type="RefSeq" id="WP_281145000.1">
    <property type="nucleotide sequence ID" value="NZ_CP123967.1"/>
</dbReference>
<organism evidence="1 2">
    <name type="scientific">Tessaracoccus lacteus</name>
    <dbReference type="NCBI Taxonomy" id="3041766"/>
    <lineage>
        <taxon>Bacteria</taxon>
        <taxon>Bacillati</taxon>
        <taxon>Actinomycetota</taxon>
        <taxon>Actinomycetes</taxon>
        <taxon>Propionibacteriales</taxon>
        <taxon>Propionibacteriaceae</taxon>
        <taxon>Tessaracoccus</taxon>
    </lineage>
</organism>
<dbReference type="EMBL" id="CP123967">
    <property type="protein sequence ID" value="WGT47266.1"/>
    <property type="molecule type" value="Genomic_DNA"/>
</dbReference>
<evidence type="ECO:0000313" key="1">
    <source>
        <dbReference type="EMBL" id="WGT47266.1"/>
    </source>
</evidence>
<reference evidence="1 2" key="1">
    <citation type="journal article" date="2008" name="Int. J. Syst. Evol. Microbiol.">
        <title>Tessaracoccus flavescens sp. nov., isolated from marine sediment.</title>
        <authorList>
            <person name="Lee D.W."/>
            <person name="Lee S.D."/>
        </authorList>
    </citation>
    <scope>NUCLEOTIDE SEQUENCE [LARGE SCALE GENOMIC DNA]</scope>
    <source>
        <strain evidence="1 2">T21</strain>
    </source>
</reference>
<gene>
    <name evidence="1" type="ORF">QH948_00285</name>
</gene>
<dbReference type="Proteomes" id="UP001244136">
    <property type="component" value="Chromosome"/>
</dbReference>